<reference evidence="2" key="1">
    <citation type="submission" date="2021-04" db="EMBL/GenBank/DDBJ databases">
        <authorList>
            <person name="Yoon J."/>
        </authorList>
    </citation>
    <scope>NUCLEOTIDE SEQUENCE</scope>
    <source>
        <strain evidence="2">KMU-90</strain>
    </source>
</reference>
<proteinExistence type="predicted"/>
<dbReference type="RefSeq" id="WP_212536763.1">
    <property type="nucleotide sequence ID" value="NZ_JAGTUU010000004.1"/>
</dbReference>
<evidence type="ECO:0000256" key="1">
    <source>
        <dbReference type="SAM" id="MobiDB-lite"/>
    </source>
</evidence>
<feature type="compositionally biased region" description="Low complexity" evidence="1">
    <location>
        <begin position="106"/>
        <end position="118"/>
    </location>
</feature>
<feature type="compositionally biased region" description="Acidic residues" evidence="1">
    <location>
        <begin position="119"/>
        <end position="130"/>
    </location>
</feature>
<sequence>MFGTALLIAGLLWQAAIAKGFTEVSPAVLDKPWTALAVAILGFTLLRLGRRIEAEERASIESAVAGDEAQTARFGMKPKDFRDMLQELSASALSARQSEPAPKPAPEAARVAKPVEPETVPEDEEAEDADAPTRVVMAALARIQAEARNPALMAVGHTRFRAVPGQVAGRSWIGGLPSLPHGVDWPRLAGSPAAFLAQIDLSELQPEIWGGQGPRTGWLSVFVGGPRLGRIAVLHNRLQGRLRPLPKGAPDLFPERAPEWRLSALVGPEALIAPRWSLEAMRDDGDAEPVAAPAAFLEDGRLDEPALYPFDWVSALALLDSLSLMLRRLLKKWEADVAPTLASDAASAAREARMMTLARLRLLSRQTEARAEGAPFDEDEAEVLMSRLAELTTEGWDAGRPARLLLSLPLFRAYKPLVELHARRVLAQDPEALPRIPRRALLPHWQALAAQPALTMGGEAPAGQVALLTVRGGGLTGWQLGPRNVLTVTLPQDALERGDFSAARVAQPRSTSTEPTE</sequence>
<dbReference type="AlphaFoldDB" id="A0A8J8B8I9"/>
<dbReference type="Gene3D" id="2.30.320.10">
    <property type="entry name" value="YwqG-like"/>
    <property type="match status" value="1"/>
</dbReference>
<organism evidence="2 3">
    <name type="scientific">Thetidibacter halocola</name>
    <dbReference type="NCBI Taxonomy" id="2827239"/>
    <lineage>
        <taxon>Bacteria</taxon>
        <taxon>Pseudomonadati</taxon>
        <taxon>Pseudomonadota</taxon>
        <taxon>Alphaproteobacteria</taxon>
        <taxon>Rhodobacterales</taxon>
        <taxon>Roseobacteraceae</taxon>
        <taxon>Thetidibacter</taxon>
    </lineage>
</organism>
<comment type="caution">
    <text evidence="2">The sequence shown here is derived from an EMBL/GenBank/DDBJ whole genome shotgun (WGS) entry which is preliminary data.</text>
</comment>
<dbReference type="Pfam" id="PF09234">
    <property type="entry name" value="DUF1963"/>
    <property type="match status" value="1"/>
</dbReference>
<feature type="region of interest" description="Disordered" evidence="1">
    <location>
        <begin position="92"/>
        <end position="130"/>
    </location>
</feature>
<dbReference type="Proteomes" id="UP000681356">
    <property type="component" value="Unassembled WGS sequence"/>
</dbReference>
<name>A0A8J8B8I9_9RHOB</name>
<keyword evidence="3" id="KW-1185">Reference proteome</keyword>
<accession>A0A8J8B8I9</accession>
<dbReference type="SUPFAM" id="SSF103032">
    <property type="entry name" value="Hypothetical protein YwqG"/>
    <property type="match status" value="1"/>
</dbReference>
<dbReference type="InterPro" id="IPR015315">
    <property type="entry name" value="DUF1963"/>
</dbReference>
<dbReference type="EMBL" id="JAGTUU010000004">
    <property type="protein sequence ID" value="MBS0124804.1"/>
    <property type="molecule type" value="Genomic_DNA"/>
</dbReference>
<evidence type="ECO:0000313" key="2">
    <source>
        <dbReference type="EMBL" id="MBS0124804.1"/>
    </source>
</evidence>
<gene>
    <name evidence="2" type="ORF">KB874_11920</name>
</gene>
<dbReference type="InterPro" id="IPR035948">
    <property type="entry name" value="YwqG-like_sf"/>
</dbReference>
<protein>
    <submittedName>
        <fullName evidence="2">DUF1963 domain-containing protein</fullName>
    </submittedName>
</protein>
<evidence type="ECO:0000313" key="3">
    <source>
        <dbReference type="Proteomes" id="UP000681356"/>
    </source>
</evidence>